<keyword evidence="5" id="KW-0347">Helicase</keyword>
<dbReference type="PROSITE" id="PS51192">
    <property type="entry name" value="HELICASE_ATP_BIND_1"/>
    <property type="match status" value="1"/>
</dbReference>
<comment type="similarity">
    <text evidence="5">Belongs to the DEAD box helicase family.</text>
</comment>
<dbReference type="InterPro" id="IPR014001">
    <property type="entry name" value="Helicase_ATP-bd"/>
</dbReference>
<evidence type="ECO:0000256" key="5">
    <source>
        <dbReference type="RuleBase" id="RU365068"/>
    </source>
</evidence>
<sequence length="353" mass="41230">MNKIKMNSLQNKIIPVIKDGLNTIIQTPSGTGKTFCYILPILEQKKSIVLTPTKELVIQTYKQIRELDPEIRVNRIGSIGFIAPIVEMISDQEARKLNSYNKNRLQRMNNSLRHLLDWNLIDICISTPAQLAQFVKSGCKIQDVNCLVIDEADLTWGDASFRESVYTIQRHLNINQFVLCNSVNNIKDENELKSVDRSKFTFYISKDYMQFPKRNFQFMDQPLQNYLENHKTIIFVDGEKQCQELKKEFGFNLYFHSGQSVEDRIRNLEQFRTQNQNILVCTGLGSRGLDFPDVTQVILYDIPRNYESFLLQCGRLRQENGRIVVRLKNSFDSAVYSEYERYQYEFPNNCVIL</sequence>
<comment type="catalytic activity">
    <reaction evidence="5">
        <text>ATP + H2O = ADP + phosphate + H(+)</text>
        <dbReference type="Rhea" id="RHEA:13065"/>
        <dbReference type="ChEBI" id="CHEBI:15377"/>
        <dbReference type="ChEBI" id="CHEBI:15378"/>
        <dbReference type="ChEBI" id="CHEBI:30616"/>
        <dbReference type="ChEBI" id="CHEBI:43474"/>
        <dbReference type="ChEBI" id="CHEBI:456216"/>
        <dbReference type="EC" id="3.6.4.13"/>
    </reaction>
</comment>
<gene>
    <name evidence="8" type="ORF">PSON_ATCC_30995.1.T0560179</name>
</gene>
<evidence type="ECO:0000313" key="8">
    <source>
        <dbReference type="EMBL" id="CAD8090765.1"/>
    </source>
</evidence>
<comment type="function">
    <text evidence="5">RNA helicase.</text>
</comment>
<dbReference type="Proteomes" id="UP000692954">
    <property type="component" value="Unassembled WGS sequence"/>
</dbReference>
<dbReference type="SMART" id="SM00487">
    <property type="entry name" value="DEXDc"/>
    <property type="match status" value="1"/>
</dbReference>
<evidence type="ECO:0000256" key="3">
    <source>
        <dbReference type="ARBA" id="ARBA00022840"/>
    </source>
</evidence>
<organism evidence="8 9">
    <name type="scientific">Paramecium sonneborni</name>
    <dbReference type="NCBI Taxonomy" id="65129"/>
    <lineage>
        <taxon>Eukaryota</taxon>
        <taxon>Sar</taxon>
        <taxon>Alveolata</taxon>
        <taxon>Ciliophora</taxon>
        <taxon>Intramacronucleata</taxon>
        <taxon>Oligohymenophorea</taxon>
        <taxon>Peniculida</taxon>
        <taxon>Parameciidae</taxon>
        <taxon>Paramecium</taxon>
    </lineage>
</organism>
<dbReference type="OrthoDB" id="10256233at2759"/>
<evidence type="ECO:0000259" key="6">
    <source>
        <dbReference type="PROSITE" id="PS51192"/>
    </source>
</evidence>
<comment type="domain">
    <text evidence="5">The Q motif is unique to and characteristic of the DEAD box family of RNA helicases and controls ATP binding and hydrolysis.</text>
</comment>
<dbReference type="EMBL" id="CAJJDN010000056">
    <property type="protein sequence ID" value="CAD8090765.1"/>
    <property type="molecule type" value="Genomic_DNA"/>
</dbReference>
<evidence type="ECO:0000256" key="2">
    <source>
        <dbReference type="ARBA" id="ARBA00022801"/>
    </source>
</evidence>
<dbReference type="AlphaFoldDB" id="A0A8S1NNT9"/>
<dbReference type="SMART" id="SM00490">
    <property type="entry name" value="HELICc"/>
    <property type="match status" value="1"/>
</dbReference>
<keyword evidence="1 5" id="KW-0547">Nucleotide-binding</keyword>
<dbReference type="PANTHER" id="PTHR24031">
    <property type="entry name" value="RNA HELICASE"/>
    <property type="match status" value="1"/>
</dbReference>
<dbReference type="InterPro" id="IPR011545">
    <property type="entry name" value="DEAD/DEAH_box_helicase_dom"/>
</dbReference>
<feature type="domain" description="Helicase C-terminal" evidence="7">
    <location>
        <begin position="222"/>
        <end position="353"/>
    </location>
</feature>
<keyword evidence="4 5" id="KW-0694">RNA-binding</keyword>
<comment type="caution">
    <text evidence="8">The sequence shown here is derived from an EMBL/GenBank/DDBJ whole genome shotgun (WGS) entry which is preliminary data.</text>
</comment>
<protein>
    <recommendedName>
        <fullName evidence="5">ATP-dependent RNA helicase</fullName>
        <ecNumber evidence="5">3.6.4.13</ecNumber>
    </recommendedName>
</protein>
<dbReference type="Pfam" id="PF00271">
    <property type="entry name" value="Helicase_C"/>
    <property type="match status" value="1"/>
</dbReference>
<keyword evidence="2 5" id="KW-0378">Hydrolase</keyword>
<dbReference type="EC" id="3.6.4.13" evidence="5"/>
<keyword evidence="9" id="KW-1185">Reference proteome</keyword>
<dbReference type="PROSITE" id="PS51194">
    <property type="entry name" value="HELICASE_CTER"/>
    <property type="match status" value="1"/>
</dbReference>
<evidence type="ECO:0000259" key="7">
    <source>
        <dbReference type="PROSITE" id="PS51194"/>
    </source>
</evidence>
<evidence type="ECO:0000256" key="4">
    <source>
        <dbReference type="ARBA" id="ARBA00022884"/>
    </source>
</evidence>
<keyword evidence="3 5" id="KW-0067">ATP-binding</keyword>
<dbReference type="Pfam" id="PF00270">
    <property type="entry name" value="DEAD"/>
    <property type="match status" value="1"/>
</dbReference>
<reference evidence="8" key="1">
    <citation type="submission" date="2021-01" db="EMBL/GenBank/DDBJ databases">
        <authorList>
            <consortium name="Genoscope - CEA"/>
            <person name="William W."/>
        </authorList>
    </citation>
    <scope>NUCLEOTIDE SEQUENCE</scope>
</reference>
<dbReference type="CDD" id="cd18787">
    <property type="entry name" value="SF2_C_DEAD"/>
    <property type="match status" value="1"/>
</dbReference>
<proteinExistence type="inferred from homology"/>
<dbReference type="GO" id="GO:0016787">
    <property type="term" value="F:hydrolase activity"/>
    <property type="evidence" value="ECO:0007669"/>
    <property type="project" value="UniProtKB-KW"/>
</dbReference>
<name>A0A8S1NNT9_9CILI</name>
<dbReference type="InterPro" id="IPR001650">
    <property type="entry name" value="Helicase_C-like"/>
</dbReference>
<dbReference type="GO" id="GO:0005524">
    <property type="term" value="F:ATP binding"/>
    <property type="evidence" value="ECO:0007669"/>
    <property type="project" value="UniProtKB-UniRule"/>
</dbReference>
<dbReference type="GO" id="GO:0003723">
    <property type="term" value="F:RNA binding"/>
    <property type="evidence" value="ECO:0007669"/>
    <property type="project" value="UniProtKB-UniRule"/>
</dbReference>
<accession>A0A8S1NNT9</accession>
<dbReference type="GO" id="GO:0003724">
    <property type="term" value="F:RNA helicase activity"/>
    <property type="evidence" value="ECO:0007669"/>
    <property type="project" value="UniProtKB-EC"/>
</dbReference>
<feature type="domain" description="Helicase ATP-binding" evidence="6">
    <location>
        <begin position="14"/>
        <end position="202"/>
    </location>
</feature>
<evidence type="ECO:0000313" key="9">
    <source>
        <dbReference type="Proteomes" id="UP000692954"/>
    </source>
</evidence>
<evidence type="ECO:0000256" key="1">
    <source>
        <dbReference type="ARBA" id="ARBA00022741"/>
    </source>
</evidence>